<proteinExistence type="predicted"/>
<comment type="caution">
    <text evidence="2">The sequence shown here is derived from an EMBL/GenBank/DDBJ whole genome shotgun (WGS) entry which is preliminary data.</text>
</comment>
<evidence type="ECO:0000259" key="1">
    <source>
        <dbReference type="Pfam" id="PF00134"/>
    </source>
</evidence>
<protein>
    <recommendedName>
        <fullName evidence="1">Cyclin N-terminal domain-containing protein</fullName>
    </recommendedName>
</protein>
<evidence type="ECO:0000313" key="2">
    <source>
        <dbReference type="EMBL" id="ORZ40086.1"/>
    </source>
</evidence>
<evidence type="ECO:0000313" key="3">
    <source>
        <dbReference type="Proteomes" id="UP000193411"/>
    </source>
</evidence>
<feature type="domain" description="Cyclin N-terminal" evidence="1">
    <location>
        <begin position="29"/>
        <end position="114"/>
    </location>
</feature>
<gene>
    <name evidence="2" type="ORF">BCR44DRAFT_1386649</name>
</gene>
<name>A0A1Y2HZR7_9FUNG</name>
<dbReference type="GO" id="GO:0051726">
    <property type="term" value="P:regulation of cell cycle"/>
    <property type="evidence" value="ECO:0007669"/>
    <property type="project" value="InterPro"/>
</dbReference>
<dbReference type="AlphaFoldDB" id="A0A1Y2HZR7"/>
<sequence>MLEITLYVSFRFISLDVGLAHSTCRRRTQNLEVSSLAKAFVYFEKLVLKRAVIKSNRRLVGAICLLLACKVNEPKESLNIGQLLEAMAKALGKVSVKDMRDNEFAVFAQLEFNLYLPQHEFMPHFERICAIKGMCSLSHHTK</sequence>
<reference evidence="2 3" key="1">
    <citation type="submission" date="2016-07" db="EMBL/GenBank/DDBJ databases">
        <title>Pervasive Adenine N6-methylation of Active Genes in Fungi.</title>
        <authorList>
            <consortium name="DOE Joint Genome Institute"/>
            <person name="Mondo S.J."/>
            <person name="Dannebaum R.O."/>
            <person name="Kuo R.C."/>
            <person name="Labutti K."/>
            <person name="Haridas S."/>
            <person name="Kuo A."/>
            <person name="Salamov A."/>
            <person name="Ahrendt S.R."/>
            <person name="Lipzen A."/>
            <person name="Sullivan W."/>
            <person name="Andreopoulos W.B."/>
            <person name="Clum A."/>
            <person name="Lindquist E."/>
            <person name="Daum C."/>
            <person name="Ramamoorthy G.K."/>
            <person name="Gryganskyi A."/>
            <person name="Culley D."/>
            <person name="Magnuson J.K."/>
            <person name="James T.Y."/>
            <person name="O'Malley M.A."/>
            <person name="Stajich J.E."/>
            <person name="Spatafora J.W."/>
            <person name="Visel A."/>
            <person name="Grigoriev I.V."/>
        </authorList>
    </citation>
    <scope>NUCLEOTIDE SEQUENCE [LARGE SCALE GENOMIC DNA]</scope>
    <source>
        <strain evidence="2 3">PL171</strain>
    </source>
</reference>
<dbReference type="PANTHER" id="PTHR22896">
    <property type="entry name" value="CDK5 AND ABL1 ENZYME SUBSTRATE 1"/>
    <property type="match status" value="1"/>
</dbReference>
<dbReference type="SUPFAM" id="SSF47954">
    <property type="entry name" value="Cyclin-like"/>
    <property type="match status" value="1"/>
</dbReference>
<dbReference type="InterPro" id="IPR036915">
    <property type="entry name" value="Cyclin-like_sf"/>
</dbReference>
<dbReference type="Gene3D" id="1.10.472.10">
    <property type="entry name" value="Cyclin-like"/>
    <property type="match status" value="1"/>
</dbReference>
<dbReference type="EMBL" id="MCFL01000004">
    <property type="protein sequence ID" value="ORZ40086.1"/>
    <property type="molecule type" value="Genomic_DNA"/>
</dbReference>
<dbReference type="Pfam" id="PF00134">
    <property type="entry name" value="Cyclin_N"/>
    <property type="match status" value="1"/>
</dbReference>
<keyword evidence="3" id="KW-1185">Reference proteome</keyword>
<dbReference type="Proteomes" id="UP000193411">
    <property type="component" value="Unassembled WGS sequence"/>
</dbReference>
<organism evidence="2 3">
    <name type="scientific">Catenaria anguillulae PL171</name>
    <dbReference type="NCBI Taxonomy" id="765915"/>
    <lineage>
        <taxon>Eukaryota</taxon>
        <taxon>Fungi</taxon>
        <taxon>Fungi incertae sedis</taxon>
        <taxon>Blastocladiomycota</taxon>
        <taxon>Blastocladiomycetes</taxon>
        <taxon>Blastocladiales</taxon>
        <taxon>Catenariaceae</taxon>
        <taxon>Catenaria</taxon>
    </lineage>
</organism>
<dbReference type="OrthoDB" id="5353095at2759"/>
<dbReference type="PANTHER" id="PTHR22896:SF0">
    <property type="entry name" value="CYCLIN N-TERMINAL DOMAIN-CONTAINING PROTEIN"/>
    <property type="match status" value="1"/>
</dbReference>
<dbReference type="InterPro" id="IPR006671">
    <property type="entry name" value="Cyclin_N"/>
</dbReference>
<dbReference type="InterPro" id="IPR012388">
    <property type="entry name" value="CABLES1/2"/>
</dbReference>
<accession>A0A1Y2HZR7</accession>
<dbReference type="STRING" id="765915.A0A1Y2HZR7"/>